<evidence type="ECO:0000313" key="7">
    <source>
        <dbReference type="EMBL" id="CAB9510590.1"/>
    </source>
</evidence>
<evidence type="ECO:0000256" key="2">
    <source>
        <dbReference type="ARBA" id="ARBA00006824"/>
    </source>
</evidence>
<feature type="transmembrane region" description="Helical" evidence="6">
    <location>
        <begin position="189"/>
        <end position="209"/>
    </location>
</feature>
<protein>
    <submittedName>
        <fullName evidence="7">PXMP2/4 family protein</fullName>
    </submittedName>
</protein>
<proteinExistence type="inferred from homology"/>
<keyword evidence="8" id="KW-1185">Reference proteome</keyword>
<feature type="transmembrane region" description="Helical" evidence="6">
    <location>
        <begin position="6"/>
        <end position="24"/>
    </location>
</feature>
<evidence type="ECO:0000256" key="5">
    <source>
        <dbReference type="ARBA" id="ARBA00023136"/>
    </source>
</evidence>
<keyword evidence="4 6" id="KW-1133">Transmembrane helix</keyword>
<keyword evidence="3 6" id="KW-0812">Transmembrane</keyword>
<feature type="transmembrane region" description="Helical" evidence="6">
    <location>
        <begin position="230"/>
        <end position="248"/>
    </location>
</feature>
<feature type="transmembrane region" description="Helical" evidence="6">
    <location>
        <begin position="254"/>
        <end position="275"/>
    </location>
</feature>
<evidence type="ECO:0000313" key="8">
    <source>
        <dbReference type="Proteomes" id="UP001153069"/>
    </source>
</evidence>
<gene>
    <name evidence="7" type="ORF">SEMRO_443_G144090.1</name>
</gene>
<dbReference type="InterPro" id="IPR007248">
    <property type="entry name" value="Mpv17_PMP22"/>
</dbReference>
<comment type="similarity">
    <text evidence="2 6">Belongs to the peroxisomal membrane protein PXMP2/4 family.</text>
</comment>
<organism evidence="7 8">
    <name type="scientific">Seminavis robusta</name>
    <dbReference type="NCBI Taxonomy" id="568900"/>
    <lineage>
        <taxon>Eukaryota</taxon>
        <taxon>Sar</taxon>
        <taxon>Stramenopiles</taxon>
        <taxon>Ochrophyta</taxon>
        <taxon>Bacillariophyta</taxon>
        <taxon>Bacillariophyceae</taxon>
        <taxon>Bacillariophycidae</taxon>
        <taxon>Naviculales</taxon>
        <taxon>Naviculaceae</taxon>
        <taxon>Seminavis</taxon>
    </lineage>
</organism>
<dbReference type="Pfam" id="PF04117">
    <property type="entry name" value="Mpv17_PMP22"/>
    <property type="match status" value="1"/>
</dbReference>
<dbReference type="AlphaFoldDB" id="A0A9N8E1P8"/>
<dbReference type="OrthoDB" id="430207at2759"/>
<keyword evidence="5 6" id="KW-0472">Membrane</keyword>
<dbReference type="EMBL" id="CAICTM010000442">
    <property type="protein sequence ID" value="CAB9510590.1"/>
    <property type="molecule type" value="Genomic_DNA"/>
</dbReference>
<reference evidence="7" key="1">
    <citation type="submission" date="2020-06" db="EMBL/GenBank/DDBJ databases">
        <authorList>
            <consortium name="Plant Systems Biology data submission"/>
        </authorList>
    </citation>
    <scope>NUCLEOTIDE SEQUENCE</scope>
    <source>
        <strain evidence="7">D6</strain>
    </source>
</reference>
<comment type="subcellular location">
    <subcellularLocation>
        <location evidence="1">Membrane</location>
        <topology evidence="1">Multi-pass membrane protein</topology>
    </subcellularLocation>
</comment>
<dbReference type="PANTHER" id="PTHR11266">
    <property type="entry name" value="PEROXISOMAL MEMBRANE PROTEIN 2, PXMP2 MPV17"/>
    <property type="match status" value="1"/>
</dbReference>
<dbReference type="GO" id="GO:0016020">
    <property type="term" value="C:membrane"/>
    <property type="evidence" value="ECO:0007669"/>
    <property type="project" value="UniProtKB-SubCell"/>
</dbReference>
<dbReference type="PANTHER" id="PTHR11266:SF17">
    <property type="entry name" value="PROTEIN MPV17"/>
    <property type="match status" value="1"/>
</dbReference>
<dbReference type="GO" id="GO:0005737">
    <property type="term" value="C:cytoplasm"/>
    <property type="evidence" value="ECO:0007669"/>
    <property type="project" value="TreeGrafter"/>
</dbReference>
<comment type="caution">
    <text evidence="7">The sequence shown here is derived from an EMBL/GenBank/DDBJ whole genome shotgun (WGS) entry which is preliminary data.</text>
</comment>
<evidence type="ECO:0000256" key="4">
    <source>
        <dbReference type="ARBA" id="ARBA00022989"/>
    </source>
</evidence>
<evidence type="ECO:0000256" key="1">
    <source>
        <dbReference type="ARBA" id="ARBA00004141"/>
    </source>
</evidence>
<evidence type="ECO:0000256" key="6">
    <source>
        <dbReference type="RuleBase" id="RU363053"/>
    </source>
</evidence>
<name>A0A9N8E1P8_9STRA</name>
<evidence type="ECO:0000256" key="3">
    <source>
        <dbReference type="ARBA" id="ARBA00022692"/>
    </source>
</evidence>
<accession>A0A9N8E1P8</accession>
<sequence>MNSRSFLGVTLGFFLVLVVESLSLKPPLRAPLRPSAGSRQVLARHSNLFLVRGGDTEEEMTEVPITSGNINNRIMSVLDPSAVTGALVALGTFYSNSLESAPVLTKSVTAAVLFGISDQLAQGLEIQRNRAKTGETSSKPLVAITNKKRSVFSALVGLLYFGPMAHLWYGWIFKTFPGKSMLSILQKAALGQFFFAPPLFCVFFAAALLQNGQFTLTNWISKIRQDLIKGWLGGLGFWPFINYISYGYVPPKYIPLFINVMGLIFNIYVSLIANLKQDKPKTS</sequence>
<dbReference type="Proteomes" id="UP001153069">
    <property type="component" value="Unassembled WGS sequence"/>
</dbReference>
<feature type="transmembrane region" description="Helical" evidence="6">
    <location>
        <begin position="151"/>
        <end position="169"/>
    </location>
</feature>